<feature type="region of interest" description="Disordered" evidence="1">
    <location>
        <begin position="65"/>
        <end position="92"/>
    </location>
</feature>
<name>A0ABC8QQH4_9AQUA</name>
<reference evidence="2 3" key="1">
    <citation type="submission" date="2024-02" db="EMBL/GenBank/DDBJ databases">
        <authorList>
            <person name="Vignale AGUSTIN F."/>
            <person name="Sosa J E."/>
            <person name="Modenutti C."/>
        </authorList>
    </citation>
    <scope>NUCLEOTIDE SEQUENCE [LARGE SCALE GENOMIC DNA]</scope>
</reference>
<dbReference type="AlphaFoldDB" id="A0ABC8QQH4"/>
<accession>A0ABC8QQH4</accession>
<dbReference type="Proteomes" id="UP001642360">
    <property type="component" value="Unassembled WGS sequence"/>
</dbReference>
<organism evidence="2 3">
    <name type="scientific">Ilex paraguariensis</name>
    <name type="common">yerba mate</name>
    <dbReference type="NCBI Taxonomy" id="185542"/>
    <lineage>
        <taxon>Eukaryota</taxon>
        <taxon>Viridiplantae</taxon>
        <taxon>Streptophyta</taxon>
        <taxon>Embryophyta</taxon>
        <taxon>Tracheophyta</taxon>
        <taxon>Spermatophyta</taxon>
        <taxon>Magnoliopsida</taxon>
        <taxon>eudicotyledons</taxon>
        <taxon>Gunneridae</taxon>
        <taxon>Pentapetalae</taxon>
        <taxon>asterids</taxon>
        <taxon>campanulids</taxon>
        <taxon>Aquifoliales</taxon>
        <taxon>Aquifoliaceae</taxon>
        <taxon>Ilex</taxon>
    </lineage>
</organism>
<evidence type="ECO:0000313" key="2">
    <source>
        <dbReference type="EMBL" id="CAK9134770.1"/>
    </source>
</evidence>
<evidence type="ECO:0000256" key="1">
    <source>
        <dbReference type="SAM" id="MobiDB-lite"/>
    </source>
</evidence>
<keyword evidence="3" id="KW-1185">Reference proteome</keyword>
<feature type="compositionally biased region" description="Basic residues" evidence="1">
    <location>
        <begin position="65"/>
        <end position="81"/>
    </location>
</feature>
<feature type="non-terminal residue" evidence="2">
    <location>
        <position position="181"/>
    </location>
</feature>
<evidence type="ECO:0000313" key="3">
    <source>
        <dbReference type="Proteomes" id="UP001642360"/>
    </source>
</evidence>
<protein>
    <submittedName>
        <fullName evidence="2">Uncharacterized protein</fullName>
    </submittedName>
</protein>
<sequence>MRRPVSRDVRSEREESFRATYELQCFACGTSLTASRKGASRETAEAEEGVGAVWLPRLKRRGVFRRARGRDRRPPRTRGLARRGGLEGEGRQSARDKLDVWLQRQGRTPWFAAESDGRDVLAPVRVRRYVRAVQSRCAGDEPGTLTRRWKGGGPKRLPAGRAGMARDHALLAEGNLWSGTP</sequence>
<comment type="caution">
    <text evidence="2">The sequence shown here is derived from an EMBL/GenBank/DDBJ whole genome shotgun (WGS) entry which is preliminary data.</text>
</comment>
<gene>
    <name evidence="2" type="ORF">ILEXP_LOCUS1696</name>
</gene>
<feature type="region of interest" description="Disordered" evidence="1">
    <location>
        <begin position="140"/>
        <end position="160"/>
    </location>
</feature>
<proteinExistence type="predicted"/>
<dbReference type="EMBL" id="CAUOFW020000565">
    <property type="protein sequence ID" value="CAK9134770.1"/>
    <property type="molecule type" value="Genomic_DNA"/>
</dbReference>